<comment type="caution">
    <text evidence="6">The sequence shown here is derived from an EMBL/GenBank/DDBJ whole genome shotgun (WGS) entry which is preliminary data.</text>
</comment>
<feature type="transmembrane region" description="Helical" evidence="4">
    <location>
        <begin position="68"/>
        <end position="89"/>
    </location>
</feature>
<reference evidence="6" key="1">
    <citation type="submission" date="2020-01" db="EMBL/GenBank/DDBJ databases">
        <title>Muricauda ochracea sp. nov., isolated from a tidal flat of Garorim bay in Korea.</title>
        <authorList>
            <person name="Kim D."/>
            <person name="Yoo Y."/>
            <person name="Kim J.-J."/>
        </authorList>
    </citation>
    <scope>NUCLEOTIDE SEQUENCE</scope>
    <source>
        <strain evidence="6">JGD-17</strain>
    </source>
</reference>
<name>A0A964WXI5_9FLAO</name>
<evidence type="ECO:0000259" key="5">
    <source>
        <dbReference type="PROSITE" id="PS01124"/>
    </source>
</evidence>
<feature type="domain" description="HTH araC/xylS-type" evidence="5">
    <location>
        <begin position="275"/>
        <end position="365"/>
    </location>
</feature>
<keyword evidence="2" id="KW-0238">DNA-binding</keyword>
<dbReference type="Gene3D" id="1.10.10.60">
    <property type="entry name" value="Homeodomain-like"/>
    <property type="match status" value="2"/>
</dbReference>
<dbReference type="PANTHER" id="PTHR43280">
    <property type="entry name" value="ARAC-FAMILY TRANSCRIPTIONAL REGULATOR"/>
    <property type="match status" value="1"/>
</dbReference>
<evidence type="ECO:0000256" key="1">
    <source>
        <dbReference type="ARBA" id="ARBA00023015"/>
    </source>
</evidence>
<keyword evidence="4" id="KW-1133">Transmembrane helix</keyword>
<feature type="transmembrane region" description="Helical" evidence="4">
    <location>
        <begin position="209"/>
        <end position="227"/>
    </location>
</feature>
<proteinExistence type="predicted"/>
<keyword evidence="4" id="KW-0472">Membrane</keyword>
<sequence>MTNWEIFILFLGFQAFLLSVLFFLKKEGSFRYANRLFSLFLLLCGWLIVYNVLFWTKKLYQPPLIHFNATYVLPLSLIGPVFFFYLKNLVHGYRIRIARDFVHILPFLIIFLMNSSYYLLSTEHKLQVQEEKAWAQYIHSSIFMEVGLLLLMSIYGICAIWKFYNFFGKDEDLRIWVRTTILCYVGCVLSYVAYYSLVYSRLLTLDQDYFITLILCISVMTAAYFAFNYPVIFQGKPIASVIPFIKYKKTGLSENYSKELKENLLDLMVREKPYLNRELRLDDLADALGTARHHTSQVINEHFQNNFFDFINLYRVEEAIRLLEAKKNQMNLAEIGFLSGFNNTVSFNKAFKRHTGTTPSLYRKELISNNV</sequence>
<dbReference type="InterPro" id="IPR018062">
    <property type="entry name" value="HTH_AraC-typ_CS"/>
</dbReference>
<feature type="transmembrane region" description="Helical" evidence="4">
    <location>
        <begin position="101"/>
        <end position="120"/>
    </location>
</feature>
<organism evidence="6 7">
    <name type="scientific">Flagellimonas ochracea</name>
    <dbReference type="NCBI Taxonomy" id="2696472"/>
    <lineage>
        <taxon>Bacteria</taxon>
        <taxon>Pseudomonadati</taxon>
        <taxon>Bacteroidota</taxon>
        <taxon>Flavobacteriia</taxon>
        <taxon>Flavobacteriales</taxon>
        <taxon>Flavobacteriaceae</taxon>
        <taxon>Flagellimonas</taxon>
    </lineage>
</organism>
<evidence type="ECO:0000256" key="2">
    <source>
        <dbReference type="ARBA" id="ARBA00023125"/>
    </source>
</evidence>
<evidence type="ECO:0000256" key="4">
    <source>
        <dbReference type="SAM" id="Phobius"/>
    </source>
</evidence>
<dbReference type="PROSITE" id="PS00041">
    <property type="entry name" value="HTH_ARAC_FAMILY_1"/>
    <property type="match status" value="1"/>
</dbReference>
<feature type="transmembrane region" description="Helical" evidence="4">
    <location>
        <begin position="6"/>
        <end position="24"/>
    </location>
</feature>
<keyword evidence="3" id="KW-0804">Transcription</keyword>
<dbReference type="InterPro" id="IPR009057">
    <property type="entry name" value="Homeodomain-like_sf"/>
</dbReference>
<dbReference type="RefSeq" id="WP_166523557.1">
    <property type="nucleotide sequence ID" value="NZ_JAAABI010000002.1"/>
</dbReference>
<dbReference type="PANTHER" id="PTHR43280:SF29">
    <property type="entry name" value="ARAC-FAMILY TRANSCRIPTIONAL REGULATOR"/>
    <property type="match status" value="1"/>
</dbReference>
<evidence type="ECO:0000313" key="7">
    <source>
        <dbReference type="Proteomes" id="UP000667650"/>
    </source>
</evidence>
<keyword evidence="1" id="KW-0805">Transcription regulation</keyword>
<evidence type="ECO:0000256" key="3">
    <source>
        <dbReference type="ARBA" id="ARBA00023163"/>
    </source>
</evidence>
<protein>
    <submittedName>
        <fullName evidence="6">Helix-turn-helix domain-containing protein</fullName>
    </submittedName>
</protein>
<dbReference type="AlphaFoldDB" id="A0A964WXI5"/>
<dbReference type="SMART" id="SM00342">
    <property type="entry name" value="HTH_ARAC"/>
    <property type="match status" value="1"/>
</dbReference>
<dbReference type="PROSITE" id="PS01124">
    <property type="entry name" value="HTH_ARAC_FAMILY_2"/>
    <property type="match status" value="1"/>
</dbReference>
<feature type="transmembrane region" description="Helical" evidence="4">
    <location>
        <begin position="175"/>
        <end position="197"/>
    </location>
</feature>
<accession>A0A964WXI5</accession>
<dbReference type="InterPro" id="IPR018060">
    <property type="entry name" value="HTH_AraC"/>
</dbReference>
<evidence type="ECO:0000313" key="6">
    <source>
        <dbReference type="EMBL" id="NAY92171.1"/>
    </source>
</evidence>
<dbReference type="SUPFAM" id="SSF46689">
    <property type="entry name" value="Homeodomain-like"/>
    <property type="match status" value="1"/>
</dbReference>
<keyword evidence="4" id="KW-0812">Transmembrane</keyword>
<feature type="transmembrane region" description="Helical" evidence="4">
    <location>
        <begin position="36"/>
        <end position="56"/>
    </location>
</feature>
<keyword evidence="7" id="KW-1185">Reference proteome</keyword>
<dbReference type="Proteomes" id="UP000667650">
    <property type="component" value="Unassembled WGS sequence"/>
</dbReference>
<dbReference type="Pfam" id="PF12833">
    <property type="entry name" value="HTH_18"/>
    <property type="match status" value="1"/>
</dbReference>
<dbReference type="GO" id="GO:0043565">
    <property type="term" value="F:sequence-specific DNA binding"/>
    <property type="evidence" value="ECO:0007669"/>
    <property type="project" value="InterPro"/>
</dbReference>
<dbReference type="GO" id="GO:0003700">
    <property type="term" value="F:DNA-binding transcription factor activity"/>
    <property type="evidence" value="ECO:0007669"/>
    <property type="project" value="InterPro"/>
</dbReference>
<feature type="transmembrane region" description="Helical" evidence="4">
    <location>
        <begin position="140"/>
        <end position="163"/>
    </location>
</feature>
<dbReference type="EMBL" id="JAAABI010000002">
    <property type="protein sequence ID" value="NAY92171.1"/>
    <property type="molecule type" value="Genomic_DNA"/>
</dbReference>
<gene>
    <name evidence="6" type="ORF">GTQ34_09585</name>
</gene>